<proteinExistence type="predicted"/>
<comment type="caution">
    <text evidence="2">The sequence shown here is derived from an EMBL/GenBank/DDBJ whole genome shotgun (WGS) entry which is preliminary data.</text>
</comment>
<dbReference type="AlphaFoldDB" id="A0A8H3M175"/>
<dbReference type="Proteomes" id="UP000615446">
    <property type="component" value="Unassembled WGS sequence"/>
</dbReference>
<dbReference type="InterPro" id="IPR000327">
    <property type="entry name" value="POU_dom"/>
</dbReference>
<evidence type="ECO:0000313" key="2">
    <source>
        <dbReference type="EMBL" id="GES94798.1"/>
    </source>
</evidence>
<reference evidence="2" key="1">
    <citation type="submission" date="2019-10" db="EMBL/GenBank/DDBJ databases">
        <title>Conservation and host-specific expression of non-tandemly repeated heterogenous ribosome RNA gene in arbuscular mycorrhizal fungi.</title>
        <authorList>
            <person name="Maeda T."/>
            <person name="Kobayashi Y."/>
            <person name="Nakagawa T."/>
            <person name="Ezawa T."/>
            <person name="Yamaguchi K."/>
            <person name="Bino T."/>
            <person name="Nishimoto Y."/>
            <person name="Shigenobu S."/>
            <person name="Kawaguchi M."/>
        </authorList>
    </citation>
    <scope>NUCLEOTIDE SEQUENCE</scope>
    <source>
        <strain evidence="2">HR1</strain>
    </source>
</reference>
<feature type="domain" description="POU-specific" evidence="1">
    <location>
        <begin position="176"/>
        <end position="196"/>
    </location>
</feature>
<sequence length="196" mass="23113">MIYKIITPINKSTRTSGILLFGLQLFCIMKNRECGRNILKPIETRNTKRKLVNETSNSNLTKRAKNFATFLHKKLSRSGFNNTNSNISVRDHWLVDELHVMLRITDCLWNLMLNEPKKTDLFDDLTRNVITNEMDHIDVKFQIWKDKESENWNYTSLTGGSELWNKFSGLYYALRNDNTDPDELEEPAKEYSHHWI</sequence>
<protein>
    <recommendedName>
        <fullName evidence="1">POU-specific domain-containing protein</fullName>
    </recommendedName>
</protein>
<dbReference type="EMBL" id="BLAL01000239">
    <property type="protein sequence ID" value="GES94798.1"/>
    <property type="molecule type" value="Genomic_DNA"/>
</dbReference>
<evidence type="ECO:0000259" key="1">
    <source>
        <dbReference type="PROSITE" id="PS51179"/>
    </source>
</evidence>
<dbReference type="PROSITE" id="PS51179">
    <property type="entry name" value="POU_3"/>
    <property type="match status" value="1"/>
</dbReference>
<gene>
    <name evidence="2" type="ORF">RCL2_002150500</name>
</gene>
<evidence type="ECO:0000313" key="3">
    <source>
        <dbReference type="Proteomes" id="UP000615446"/>
    </source>
</evidence>
<dbReference type="OrthoDB" id="2406126at2759"/>
<name>A0A8H3M175_9GLOM</name>
<organism evidence="2 3">
    <name type="scientific">Rhizophagus clarus</name>
    <dbReference type="NCBI Taxonomy" id="94130"/>
    <lineage>
        <taxon>Eukaryota</taxon>
        <taxon>Fungi</taxon>
        <taxon>Fungi incertae sedis</taxon>
        <taxon>Mucoromycota</taxon>
        <taxon>Glomeromycotina</taxon>
        <taxon>Glomeromycetes</taxon>
        <taxon>Glomerales</taxon>
        <taxon>Glomeraceae</taxon>
        <taxon>Rhizophagus</taxon>
    </lineage>
</organism>
<accession>A0A8H3M175</accession>
<dbReference type="GO" id="GO:0003700">
    <property type="term" value="F:DNA-binding transcription factor activity"/>
    <property type="evidence" value="ECO:0007669"/>
    <property type="project" value="InterPro"/>
</dbReference>